<reference evidence="1 2" key="1">
    <citation type="journal article" date="2014" name="PLoS Genet.">
        <title>Phylogenetically driven sequencing of extremely halophilic archaea reveals strategies for static and dynamic osmo-response.</title>
        <authorList>
            <person name="Becker E.A."/>
            <person name="Seitzer P.M."/>
            <person name="Tritt A."/>
            <person name="Larsen D."/>
            <person name="Krusor M."/>
            <person name="Yao A.I."/>
            <person name="Wu D."/>
            <person name="Madern D."/>
            <person name="Eisen J.A."/>
            <person name="Darling A.E."/>
            <person name="Facciotti M.T."/>
        </authorList>
    </citation>
    <scope>NUCLEOTIDE SEQUENCE [LARGE SCALE GENOMIC DNA]</scope>
    <source>
        <strain evidence="1 2">JCM 13916</strain>
    </source>
</reference>
<dbReference type="AlphaFoldDB" id="M0PRL3"/>
<comment type="caution">
    <text evidence="1">The sequence shown here is derived from an EMBL/GenBank/DDBJ whole genome shotgun (WGS) entry which is preliminary data.</text>
</comment>
<name>M0PRL3_9EURY</name>
<evidence type="ECO:0000313" key="2">
    <source>
        <dbReference type="Proteomes" id="UP000011528"/>
    </source>
</evidence>
<accession>M0PRL3</accession>
<protein>
    <submittedName>
        <fullName evidence="1">Uncharacterized protein</fullName>
    </submittedName>
</protein>
<sequence>MELADDDWNITQFAPSETYDENCSEVDLEVGVSYGGAYMSMAQSVEVCQGKLEPDSGIGLQNYGFGFYGGFQGAGDDKKRYAKGVAMFRAPELLDENNLKNDIDWSPWGEFVMI</sequence>
<dbReference type="Proteomes" id="UP000011528">
    <property type="component" value="Unassembled WGS sequence"/>
</dbReference>
<proteinExistence type="predicted"/>
<dbReference type="EMBL" id="AOJJ01000013">
    <property type="protein sequence ID" value="EMA72642.1"/>
    <property type="molecule type" value="Genomic_DNA"/>
</dbReference>
<evidence type="ECO:0000313" key="1">
    <source>
        <dbReference type="EMBL" id="EMA72642.1"/>
    </source>
</evidence>
<organism evidence="1 2">
    <name type="scientific">Halorubrum distributum JCM 13916</name>
    <dbReference type="NCBI Taxonomy" id="1230455"/>
    <lineage>
        <taxon>Archaea</taxon>
        <taxon>Methanobacteriati</taxon>
        <taxon>Methanobacteriota</taxon>
        <taxon>Stenosarchaea group</taxon>
        <taxon>Halobacteria</taxon>
        <taxon>Halobacteriales</taxon>
        <taxon>Haloferacaceae</taxon>
        <taxon>Halorubrum</taxon>
        <taxon>Halorubrum distributum group</taxon>
    </lineage>
</organism>
<gene>
    <name evidence="1" type="ORF">C462_00781</name>
</gene>